<evidence type="ECO:0000256" key="12">
    <source>
        <dbReference type="ARBA" id="ARBA00023136"/>
    </source>
</evidence>
<organism evidence="15 16">
    <name type="scientific">Hermetia illucens</name>
    <name type="common">Black soldier fly</name>
    <dbReference type="NCBI Taxonomy" id="343691"/>
    <lineage>
        <taxon>Eukaryota</taxon>
        <taxon>Metazoa</taxon>
        <taxon>Ecdysozoa</taxon>
        <taxon>Arthropoda</taxon>
        <taxon>Hexapoda</taxon>
        <taxon>Insecta</taxon>
        <taxon>Pterygota</taxon>
        <taxon>Neoptera</taxon>
        <taxon>Endopterygota</taxon>
        <taxon>Diptera</taxon>
        <taxon>Brachycera</taxon>
        <taxon>Stratiomyomorpha</taxon>
        <taxon>Stratiomyidae</taxon>
        <taxon>Hermetiinae</taxon>
        <taxon>Hermetia</taxon>
    </lineage>
</organism>
<dbReference type="InterPro" id="IPR002401">
    <property type="entry name" value="Cyt_P450_E_grp-I"/>
</dbReference>
<keyword evidence="6 13" id="KW-0479">Metal-binding</keyword>
<evidence type="ECO:0000256" key="4">
    <source>
        <dbReference type="ARBA" id="ARBA00010617"/>
    </source>
</evidence>
<dbReference type="PRINTS" id="PR00463">
    <property type="entry name" value="EP450I"/>
</dbReference>
<dbReference type="SUPFAM" id="SSF48264">
    <property type="entry name" value="Cytochrome P450"/>
    <property type="match status" value="1"/>
</dbReference>
<evidence type="ECO:0000256" key="2">
    <source>
        <dbReference type="ARBA" id="ARBA00004174"/>
    </source>
</evidence>
<comment type="subcellular location">
    <subcellularLocation>
        <location evidence="3">Endoplasmic reticulum membrane</location>
        <topology evidence="3">Peripheral membrane protein</topology>
    </subcellularLocation>
    <subcellularLocation>
        <location evidence="2">Microsome membrane</location>
        <topology evidence="2">Peripheral membrane protein</topology>
    </subcellularLocation>
</comment>
<evidence type="ECO:0000256" key="1">
    <source>
        <dbReference type="ARBA" id="ARBA00001971"/>
    </source>
</evidence>
<evidence type="ECO:0000256" key="14">
    <source>
        <dbReference type="RuleBase" id="RU000461"/>
    </source>
</evidence>
<evidence type="ECO:0000313" key="15">
    <source>
        <dbReference type="EMBL" id="CAD7079532.1"/>
    </source>
</evidence>
<dbReference type="Proteomes" id="UP000594454">
    <property type="component" value="Chromosome 1"/>
</dbReference>
<keyword evidence="11 14" id="KW-0503">Monooxygenase</keyword>
<dbReference type="InterPro" id="IPR050476">
    <property type="entry name" value="Insect_CytP450_Detox"/>
</dbReference>
<dbReference type="OrthoDB" id="2789670at2759"/>
<keyword evidence="8" id="KW-0492">Microsome</keyword>
<evidence type="ECO:0000256" key="13">
    <source>
        <dbReference type="PIRSR" id="PIRSR602401-1"/>
    </source>
</evidence>
<dbReference type="GO" id="GO:0005506">
    <property type="term" value="F:iron ion binding"/>
    <property type="evidence" value="ECO:0007669"/>
    <property type="project" value="InterPro"/>
</dbReference>
<dbReference type="GO" id="GO:0005789">
    <property type="term" value="C:endoplasmic reticulum membrane"/>
    <property type="evidence" value="ECO:0007669"/>
    <property type="project" value="UniProtKB-SubCell"/>
</dbReference>
<name>A0A7R8UEX3_HERIL</name>
<feature type="binding site" description="axial binding residue" evidence="13">
    <location>
        <position position="446"/>
    </location>
    <ligand>
        <name>heme</name>
        <dbReference type="ChEBI" id="CHEBI:30413"/>
    </ligand>
    <ligandPart>
        <name>Fe</name>
        <dbReference type="ChEBI" id="CHEBI:18248"/>
    </ligandPart>
</feature>
<evidence type="ECO:0000256" key="3">
    <source>
        <dbReference type="ARBA" id="ARBA00004406"/>
    </source>
</evidence>
<dbReference type="InterPro" id="IPR001128">
    <property type="entry name" value="Cyt_P450"/>
</dbReference>
<evidence type="ECO:0000256" key="5">
    <source>
        <dbReference type="ARBA" id="ARBA00022617"/>
    </source>
</evidence>
<protein>
    <recommendedName>
        <fullName evidence="17">Cytochrome P450</fullName>
    </recommendedName>
</protein>
<dbReference type="InterPro" id="IPR036396">
    <property type="entry name" value="Cyt_P450_sf"/>
</dbReference>
<dbReference type="CDD" id="cd11056">
    <property type="entry name" value="CYP6-like"/>
    <property type="match status" value="1"/>
</dbReference>
<evidence type="ECO:0000256" key="6">
    <source>
        <dbReference type="ARBA" id="ARBA00022723"/>
    </source>
</evidence>
<evidence type="ECO:0000256" key="8">
    <source>
        <dbReference type="ARBA" id="ARBA00022848"/>
    </source>
</evidence>
<keyword evidence="16" id="KW-1185">Reference proteome</keyword>
<proteinExistence type="inferred from homology"/>
<dbReference type="PROSITE" id="PS00086">
    <property type="entry name" value="CYTOCHROME_P450"/>
    <property type="match status" value="1"/>
</dbReference>
<evidence type="ECO:0000256" key="9">
    <source>
        <dbReference type="ARBA" id="ARBA00023002"/>
    </source>
</evidence>
<comment type="similarity">
    <text evidence="4 14">Belongs to the cytochrome P450 family.</text>
</comment>
<dbReference type="InParanoid" id="A0A7R8UEX3"/>
<dbReference type="GO" id="GO:0016705">
    <property type="term" value="F:oxidoreductase activity, acting on paired donors, with incorporation or reduction of molecular oxygen"/>
    <property type="evidence" value="ECO:0007669"/>
    <property type="project" value="InterPro"/>
</dbReference>
<dbReference type="Gene3D" id="1.10.630.10">
    <property type="entry name" value="Cytochrome P450"/>
    <property type="match status" value="1"/>
</dbReference>
<dbReference type="OMA" id="CRELATM"/>
<keyword evidence="7" id="KW-0256">Endoplasmic reticulum</keyword>
<comment type="cofactor">
    <cofactor evidence="1 13">
        <name>heme</name>
        <dbReference type="ChEBI" id="CHEBI:30413"/>
    </cofactor>
</comment>
<evidence type="ECO:0000313" key="16">
    <source>
        <dbReference type="Proteomes" id="UP000594454"/>
    </source>
</evidence>
<keyword evidence="9 14" id="KW-0560">Oxidoreductase</keyword>
<gene>
    <name evidence="15" type="ORF">HERILL_LOCUS2745</name>
</gene>
<dbReference type="PANTHER" id="PTHR24292">
    <property type="entry name" value="CYTOCHROME P450"/>
    <property type="match status" value="1"/>
</dbReference>
<dbReference type="EMBL" id="LR899009">
    <property type="protein sequence ID" value="CAD7079532.1"/>
    <property type="molecule type" value="Genomic_DNA"/>
</dbReference>
<dbReference type="FunCoup" id="A0A7R8UEX3">
    <property type="interactions" value="46"/>
</dbReference>
<keyword evidence="5 13" id="KW-0349">Heme</keyword>
<dbReference type="FunFam" id="1.10.630.10:FF:000042">
    <property type="entry name" value="Cytochrome P450"/>
    <property type="match status" value="1"/>
</dbReference>
<evidence type="ECO:0008006" key="17">
    <source>
        <dbReference type="Google" id="ProtNLM"/>
    </source>
</evidence>
<sequence>MVCLLIVTCLLISVISVIYLYFLRKFSYWKDREVKYIEPSIPLGNLPFQRRGQFKELFQKFYDAGRGIPFVGGYFSTQPIIVATSLEFVKDVLVKDFNSFHGRGIYTNEKDDPLSAHLFSLDGSKWRSLRIKLSPTFTSGKMRFMFPTIVEVSNRFNQALKEIVEKDNVIDVKDILARFTTDVIGTCAFGLECNSLKDPNAEFRKYGRLVFEDPLNSIFRRVIMLFPKLAHKLHVIMTRKDVSEFFLGIVKETIEHREQNDVKRNDFMDMLIELKNNDTLDEDNNVKLEKLTFEQVAAQAFVFFIAGFETSSTLMMFSLYEMALNPDIQEKARHQINTVLARHNEKLSYEAVKEMVYIDQIVTETLRKYPPLVALRRTAQNNYEVPDSKIIIEKGTPVIIPVYSIHHDPEYYPNPDKFDPDRFIAEQLKARHPLSFLGFGDGPRNCIGLRFGRMQSHVGLITLLKNYRFEISARTPIPMVFSIHNPVLSPADPMYLRIERLKL</sequence>
<dbReference type="AlphaFoldDB" id="A0A7R8UEX3"/>
<dbReference type="PANTHER" id="PTHR24292:SF100">
    <property type="entry name" value="CYTOCHROME P450 6A16, ISOFORM B-RELATED"/>
    <property type="match status" value="1"/>
</dbReference>
<keyword evidence="12" id="KW-0472">Membrane</keyword>
<dbReference type="GO" id="GO:0020037">
    <property type="term" value="F:heme binding"/>
    <property type="evidence" value="ECO:0007669"/>
    <property type="project" value="InterPro"/>
</dbReference>
<evidence type="ECO:0000256" key="10">
    <source>
        <dbReference type="ARBA" id="ARBA00023004"/>
    </source>
</evidence>
<accession>A0A7R8UEX3</accession>
<keyword evidence="10 13" id="KW-0408">Iron</keyword>
<evidence type="ECO:0000256" key="7">
    <source>
        <dbReference type="ARBA" id="ARBA00022824"/>
    </source>
</evidence>
<dbReference type="InterPro" id="IPR017972">
    <property type="entry name" value="Cyt_P450_CS"/>
</dbReference>
<dbReference type="Pfam" id="PF00067">
    <property type="entry name" value="p450"/>
    <property type="match status" value="1"/>
</dbReference>
<evidence type="ECO:0000256" key="11">
    <source>
        <dbReference type="ARBA" id="ARBA00023033"/>
    </source>
</evidence>
<dbReference type="PRINTS" id="PR00385">
    <property type="entry name" value="P450"/>
</dbReference>
<dbReference type="GO" id="GO:0004497">
    <property type="term" value="F:monooxygenase activity"/>
    <property type="evidence" value="ECO:0007669"/>
    <property type="project" value="UniProtKB-KW"/>
</dbReference>
<reference evidence="15 16" key="1">
    <citation type="submission" date="2020-11" db="EMBL/GenBank/DDBJ databases">
        <authorList>
            <person name="Wallbank WR R."/>
            <person name="Pardo Diaz C."/>
            <person name="Kozak K."/>
            <person name="Martin S."/>
            <person name="Jiggins C."/>
            <person name="Moest M."/>
            <person name="Warren A I."/>
            <person name="Generalovic N T."/>
            <person name="Byers J.R.P. K."/>
            <person name="Montejo-Kovacevich G."/>
            <person name="Yen C E."/>
        </authorList>
    </citation>
    <scope>NUCLEOTIDE SEQUENCE [LARGE SCALE GENOMIC DNA]</scope>
</reference>